<evidence type="ECO:0000313" key="1">
    <source>
        <dbReference type="EMBL" id="CAG7580713.1"/>
    </source>
</evidence>
<reference evidence="1" key="1">
    <citation type="submission" date="2021-06" db="EMBL/GenBank/DDBJ databases">
        <authorList>
            <person name="Gannon L."/>
            <person name="Redgwell R T."/>
            <person name="Michniewski S."/>
            <person name="Harrison D C."/>
            <person name="Millard A."/>
        </authorList>
    </citation>
    <scope>NUCLEOTIDE SEQUENCE</scope>
</reference>
<organism evidence="1">
    <name type="scientific">uncultured marine phage</name>
    <dbReference type="NCBI Taxonomy" id="707152"/>
    <lineage>
        <taxon>Viruses</taxon>
        <taxon>environmental samples</taxon>
    </lineage>
</organism>
<dbReference type="EMBL" id="OU342829">
    <property type="protein sequence ID" value="CAG7580713.1"/>
    <property type="molecule type" value="Genomic_DNA"/>
</dbReference>
<proteinExistence type="predicted"/>
<accession>A0A8D9C932</accession>
<sequence>MITKKIIFHKNGTHNIKIVEYPDYLPNISKRSNRELSRHIIGNTYYTIEQEVIIRNWRTLFLTKTTKFKQPFKDQDWVIPNSRKVAEETLEFVKSKYISVNRENRLKKLLYEN</sequence>
<name>A0A8D9C932_9VIRU</name>
<protein>
    <submittedName>
        <fullName evidence="1">Uncharacterized protein</fullName>
    </submittedName>
</protein>
<gene>
    <name evidence="1" type="ORF">SLAVMIC_00531</name>
</gene>